<dbReference type="OrthoDB" id="635259at2"/>
<organism evidence="5 6">
    <name type="scientific">Dyadobacter psychrophilus</name>
    <dbReference type="NCBI Taxonomy" id="651661"/>
    <lineage>
        <taxon>Bacteria</taxon>
        <taxon>Pseudomonadati</taxon>
        <taxon>Bacteroidota</taxon>
        <taxon>Cytophagia</taxon>
        <taxon>Cytophagales</taxon>
        <taxon>Spirosomataceae</taxon>
        <taxon>Dyadobacter</taxon>
    </lineage>
</organism>
<dbReference type="InterPro" id="IPR020449">
    <property type="entry name" value="Tscrpt_reg_AraC-type_HTH"/>
</dbReference>
<dbReference type="PROSITE" id="PS01124">
    <property type="entry name" value="HTH_ARAC_FAMILY_2"/>
    <property type="match status" value="1"/>
</dbReference>
<dbReference type="InterPro" id="IPR018060">
    <property type="entry name" value="HTH_AraC"/>
</dbReference>
<dbReference type="InterPro" id="IPR050204">
    <property type="entry name" value="AraC_XylS_family_regulators"/>
</dbReference>
<dbReference type="GO" id="GO:0003700">
    <property type="term" value="F:DNA-binding transcription factor activity"/>
    <property type="evidence" value="ECO:0007669"/>
    <property type="project" value="InterPro"/>
</dbReference>
<dbReference type="EMBL" id="FUZA01000002">
    <property type="protein sequence ID" value="SKB85908.1"/>
    <property type="molecule type" value="Genomic_DNA"/>
</dbReference>
<evidence type="ECO:0000256" key="2">
    <source>
        <dbReference type="ARBA" id="ARBA00023125"/>
    </source>
</evidence>
<dbReference type="SMART" id="SM00342">
    <property type="entry name" value="HTH_ARAC"/>
    <property type="match status" value="1"/>
</dbReference>
<dbReference type="InterPro" id="IPR009057">
    <property type="entry name" value="Homeodomain-like_sf"/>
</dbReference>
<dbReference type="SUPFAM" id="SSF46689">
    <property type="entry name" value="Homeodomain-like"/>
    <property type="match status" value="1"/>
</dbReference>
<dbReference type="Proteomes" id="UP000190897">
    <property type="component" value="Unassembled WGS sequence"/>
</dbReference>
<keyword evidence="3" id="KW-0804">Transcription</keyword>
<protein>
    <submittedName>
        <fullName evidence="5">AraC-type DNA-binding protein</fullName>
    </submittedName>
</protein>
<dbReference type="AlphaFoldDB" id="A0A1T5EPX7"/>
<proteinExistence type="predicted"/>
<evidence type="ECO:0000259" key="4">
    <source>
        <dbReference type="PROSITE" id="PS01124"/>
    </source>
</evidence>
<dbReference type="PANTHER" id="PTHR46796">
    <property type="entry name" value="HTH-TYPE TRANSCRIPTIONAL ACTIVATOR RHAS-RELATED"/>
    <property type="match status" value="1"/>
</dbReference>
<dbReference type="RefSeq" id="WP_082215121.1">
    <property type="nucleotide sequence ID" value="NZ_FUZA01000002.1"/>
</dbReference>
<keyword evidence="6" id="KW-1185">Reference proteome</keyword>
<dbReference type="GO" id="GO:0043565">
    <property type="term" value="F:sequence-specific DNA binding"/>
    <property type="evidence" value="ECO:0007669"/>
    <property type="project" value="InterPro"/>
</dbReference>
<dbReference type="InterPro" id="IPR046532">
    <property type="entry name" value="DUF6597"/>
</dbReference>
<feature type="domain" description="HTH araC/xylS-type" evidence="4">
    <location>
        <begin position="154"/>
        <end position="252"/>
    </location>
</feature>
<evidence type="ECO:0000256" key="1">
    <source>
        <dbReference type="ARBA" id="ARBA00023015"/>
    </source>
</evidence>
<dbReference type="PRINTS" id="PR00032">
    <property type="entry name" value="HTHARAC"/>
</dbReference>
<keyword evidence="1" id="KW-0805">Transcription regulation</keyword>
<reference evidence="6" key="1">
    <citation type="submission" date="2017-02" db="EMBL/GenBank/DDBJ databases">
        <authorList>
            <person name="Varghese N."/>
            <person name="Submissions S."/>
        </authorList>
    </citation>
    <scope>NUCLEOTIDE SEQUENCE [LARGE SCALE GENOMIC DNA]</scope>
    <source>
        <strain evidence="6">DSM 22270</strain>
    </source>
</reference>
<accession>A0A1T5EPX7</accession>
<sequence>MKPIIRKSALNKYIKNIWILENHDIEKTDHSLKFFADGCSGLMFQQTESGVFIGDKELSSFLLYGQTVKPIEMKCSGSYKMIVFVLYPYAVHALFGLNASELTDTCLDMRTYSALSKEVETNIRQAVSTEEQVGIMETFLSNQASSANADLQIQHMTTFIMNSNGTYAVKDLQETTEMSERTFERKFAKQVGVPPKLFSKIIRFHSSIRQMDKGKYEKLSDVAYENGYSDQSHFVRNFKEFTSITPRAYQSKRVSENESLDGFIQV</sequence>
<evidence type="ECO:0000313" key="6">
    <source>
        <dbReference type="Proteomes" id="UP000190897"/>
    </source>
</evidence>
<dbReference type="Pfam" id="PF20240">
    <property type="entry name" value="DUF6597"/>
    <property type="match status" value="1"/>
</dbReference>
<keyword evidence="2 5" id="KW-0238">DNA-binding</keyword>
<evidence type="ECO:0000313" key="5">
    <source>
        <dbReference type="EMBL" id="SKB85908.1"/>
    </source>
</evidence>
<gene>
    <name evidence="5" type="ORF">SAMN05660293_02665</name>
</gene>
<dbReference type="STRING" id="651661.SAMN05660293_02665"/>
<evidence type="ECO:0000256" key="3">
    <source>
        <dbReference type="ARBA" id="ARBA00023163"/>
    </source>
</evidence>
<name>A0A1T5EPX7_9BACT</name>
<dbReference type="Gene3D" id="1.10.10.60">
    <property type="entry name" value="Homeodomain-like"/>
    <property type="match status" value="1"/>
</dbReference>
<dbReference type="Pfam" id="PF12833">
    <property type="entry name" value="HTH_18"/>
    <property type="match status" value="1"/>
</dbReference>